<evidence type="ECO:0000313" key="13">
    <source>
        <dbReference type="Proteomes" id="UP000186218"/>
    </source>
</evidence>
<keyword evidence="5 8" id="KW-0067">ATP-binding</keyword>
<evidence type="ECO:0000259" key="11">
    <source>
        <dbReference type="PROSITE" id="PS50979"/>
    </source>
</evidence>
<dbReference type="InterPro" id="IPR011054">
    <property type="entry name" value="Rudment_hybrid_motif"/>
</dbReference>
<gene>
    <name evidence="12" type="ORF">SAMN05445060_0659</name>
</gene>
<dbReference type="Gene3D" id="2.40.50.100">
    <property type="match status" value="1"/>
</dbReference>
<dbReference type="STRING" id="1344003.SAMN05445060_0659"/>
<dbReference type="SUPFAM" id="SSF56059">
    <property type="entry name" value="Glutathione synthetase ATP-binding domain-like"/>
    <property type="match status" value="1"/>
</dbReference>
<dbReference type="AlphaFoldDB" id="A0A1N7DIE2"/>
<feature type="domain" description="Biotin carboxylation" evidence="11">
    <location>
        <begin position="13"/>
        <end position="460"/>
    </location>
</feature>
<dbReference type="InterPro" id="IPR011761">
    <property type="entry name" value="ATP-grasp"/>
</dbReference>
<feature type="domain" description="Lipoyl-binding" evidence="9">
    <location>
        <begin position="600"/>
        <end position="673"/>
    </location>
</feature>
<keyword evidence="13" id="KW-1185">Reference proteome</keyword>
<dbReference type="InterPro" id="IPR005481">
    <property type="entry name" value="BC-like_N"/>
</dbReference>
<dbReference type="EMBL" id="FTNT01000002">
    <property type="protein sequence ID" value="SIR75606.1"/>
    <property type="molecule type" value="Genomic_DNA"/>
</dbReference>
<evidence type="ECO:0000259" key="9">
    <source>
        <dbReference type="PROSITE" id="PS50968"/>
    </source>
</evidence>
<dbReference type="Pfam" id="PF02785">
    <property type="entry name" value="Biotin_carb_C"/>
    <property type="match status" value="1"/>
</dbReference>
<dbReference type="RefSeq" id="WP_076476582.1">
    <property type="nucleotide sequence ID" value="NZ_FTNT01000002.1"/>
</dbReference>
<evidence type="ECO:0000256" key="1">
    <source>
        <dbReference type="ARBA" id="ARBA00001953"/>
    </source>
</evidence>
<evidence type="ECO:0000256" key="3">
    <source>
        <dbReference type="ARBA" id="ARBA00022598"/>
    </source>
</evidence>
<sequence>MTTTPSDPQARRSVDTVLVANRGEIACRVIETLRAMGIRSVAVYSDPDADARHVRLADTAVRIGPASAAQSYLSIPTLVAAARATGADAVHPGYGFLSENAGFADALAQADIVFVGPPAEAIRTMGDKITARDAVSANGVPVVPGVSRPGLSDDDLIAASTDIGYPLLIKPSAGGGGKGMHRVDDAADLPSALATARREAGAAFGDDTLFLERFVDTPRHIEVQVIADTHGSVIHLGERECSLQRRHQKVIEEAPSVLLDAATRARIGDAACDAARSVGYVGAGTVEFIVSANHPDEFFFMEMNTRLQVEHPVTEKVTGLDLVDLQVRVARGERLPLSQSDVHLDGHAVEARVYAEDPANGFLPTGGTVLSVTHPTGPGVRADSALYDGMVVGTDYDPMLAKVIAHGIDREDALRRLDRALADTRVLGLRTNIDFCRTVLHDPRVRSGDLHTELLDEMVLDYRAPAPPPEALALLGLVRVPEPGDGAWQRHVGWRLGDRAPVVTRVHTDAGIATVAVIGDRDGGDVTVTVAAGDVEDEDNDAPRSWHARCGWDGDRLTVDGVGSGWSLAEDPDSAANERLWIAGPGGTWELTLARTQADALTDDHSDEITSPMPGTVVAVGTADGPVTSGSTVVVIEAMKMEHALRAPADGDVTVRVAVGDKVTAGQILAVLEFTHRSDTSNTTEETATV</sequence>
<name>A0A1N7DIE2_9NOCA</name>
<dbReference type="InterPro" id="IPR005482">
    <property type="entry name" value="Biotin_COase_C"/>
</dbReference>
<dbReference type="PROSITE" id="PS50968">
    <property type="entry name" value="BIOTINYL_LIPOYL"/>
    <property type="match status" value="1"/>
</dbReference>
<dbReference type="FunFam" id="3.30.470.20:FF:000028">
    <property type="entry name" value="Methylcrotonoyl-CoA carboxylase subunit alpha, mitochondrial"/>
    <property type="match status" value="1"/>
</dbReference>
<evidence type="ECO:0000256" key="6">
    <source>
        <dbReference type="ARBA" id="ARBA00023267"/>
    </source>
</evidence>
<proteinExistence type="predicted"/>
<dbReference type="Pfam" id="PF00364">
    <property type="entry name" value="Biotin_lipoyl"/>
    <property type="match status" value="1"/>
</dbReference>
<protein>
    <recommendedName>
        <fullName evidence="2">biotin carboxylase</fullName>
        <ecNumber evidence="2">6.3.4.14</ecNumber>
    </recommendedName>
</protein>
<evidence type="ECO:0000256" key="4">
    <source>
        <dbReference type="ARBA" id="ARBA00022741"/>
    </source>
</evidence>
<dbReference type="OrthoDB" id="4435847at2"/>
<dbReference type="CDD" id="cd06850">
    <property type="entry name" value="biotinyl_domain"/>
    <property type="match status" value="1"/>
</dbReference>
<dbReference type="Pfam" id="PF00289">
    <property type="entry name" value="Biotin_carb_N"/>
    <property type="match status" value="1"/>
</dbReference>
<dbReference type="SUPFAM" id="SSF52440">
    <property type="entry name" value="PreATP-grasp domain"/>
    <property type="match status" value="1"/>
</dbReference>
<dbReference type="InterPro" id="IPR000089">
    <property type="entry name" value="Biotin_lipoyl"/>
</dbReference>
<reference evidence="12 13" key="1">
    <citation type="submission" date="2017-01" db="EMBL/GenBank/DDBJ databases">
        <authorList>
            <person name="Mah S.A."/>
            <person name="Swanson W.J."/>
            <person name="Moy G.W."/>
            <person name="Vacquier V.D."/>
        </authorList>
    </citation>
    <scope>NUCLEOTIDE SEQUENCE [LARGE SCALE GENOMIC DNA]</scope>
    <source>
        <strain evidence="12 13">CPCC 203464</strain>
    </source>
</reference>
<dbReference type="SMART" id="SM00878">
    <property type="entry name" value="Biotin_carb_C"/>
    <property type="match status" value="1"/>
</dbReference>
<dbReference type="SUPFAM" id="SSF51230">
    <property type="entry name" value="Single hybrid motif"/>
    <property type="match status" value="1"/>
</dbReference>
<dbReference type="Gene3D" id="3.30.470.20">
    <property type="entry name" value="ATP-grasp fold, B domain"/>
    <property type="match status" value="1"/>
</dbReference>
<dbReference type="FunFam" id="3.40.50.20:FF:000010">
    <property type="entry name" value="Propionyl-CoA carboxylase subunit alpha"/>
    <property type="match status" value="1"/>
</dbReference>
<keyword evidence="4 8" id="KW-0547">Nucleotide-binding</keyword>
<dbReference type="PROSITE" id="PS00866">
    <property type="entry name" value="CPSASE_1"/>
    <property type="match status" value="1"/>
</dbReference>
<evidence type="ECO:0000256" key="2">
    <source>
        <dbReference type="ARBA" id="ARBA00013263"/>
    </source>
</evidence>
<dbReference type="InterPro" id="IPR048429">
    <property type="entry name" value="MCC_alpha_BT"/>
</dbReference>
<comment type="pathway">
    <text evidence="7">Amino-acid degradation; L-leucine degradation.</text>
</comment>
<dbReference type="Proteomes" id="UP000186218">
    <property type="component" value="Unassembled WGS sequence"/>
</dbReference>
<dbReference type="PROSITE" id="PS00867">
    <property type="entry name" value="CPSASE_2"/>
    <property type="match status" value="1"/>
</dbReference>
<dbReference type="InterPro" id="IPR016185">
    <property type="entry name" value="PreATP-grasp_dom_sf"/>
</dbReference>
<dbReference type="NCBIfam" id="NF006367">
    <property type="entry name" value="PRK08591.1"/>
    <property type="match status" value="1"/>
</dbReference>
<dbReference type="PROSITE" id="PS50975">
    <property type="entry name" value="ATP_GRASP"/>
    <property type="match status" value="1"/>
</dbReference>
<evidence type="ECO:0000256" key="8">
    <source>
        <dbReference type="PROSITE-ProRule" id="PRU00409"/>
    </source>
</evidence>
<evidence type="ECO:0000256" key="5">
    <source>
        <dbReference type="ARBA" id="ARBA00022840"/>
    </source>
</evidence>
<dbReference type="InterPro" id="IPR011053">
    <property type="entry name" value="Single_hybrid_motif"/>
</dbReference>
<dbReference type="PROSITE" id="PS50979">
    <property type="entry name" value="BC"/>
    <property type="match status" value="1"/>
</dbReference>
<evidence type="ECO:0000256" key="7">
    <source>
        <dbReference type="ARBA" id="ARBA00046317"/>
    </source>
</evidence>
<dbReference type="PANTHER" id="PTHR18866">
    <property type="entry name" value="CARBOXYLASE:PYRUVATE/ACETYL-COA/PROPIONYL-COA CARBOXYLASE"/>
    <property type="match status" value="1"/>
</dbReference>
<dbReference type="SUPFAM" id="SSF51246">
    <property type="entry name" value="Rudiment single hybrid motif"/>
    <property type="match status" value="1"/>
</dbReference>
<dbReference type="InterPro" id="IPR011764">
    <property type="entry name" value="Biotin_carboxylation_dom"/>
</dbReference>
<dbReference type="Pfam" id="PF21139">
    <property type="entry name" value="BT_MCC_alpha"/>
    <property type="match status" value="1"/>
</dbReference>
<feature type="domain" description="ATP-grasp" evidence="10">
    <location>
        <begin position="132"/>
        <end position="331"/>
    </location>
</feature>
<dbReference type="InterPro" id="IPR005479">
    <property type="entry name" value="CPAse_ATP-bd"/>
</dbReference>
<evidence type="ECO:0000313" key="12">
    <source>
        <dbReference type="EMBL" id="SIR75606.1"/>
    </source>
</evidence>
<evidence type="ECO:0000259" key="10">
    <source>
        <dbReference type="PROSITE" id="PS50975"/>
    </source>
</evidence>
<dbReference type="EC" id="6.3.4.14" evidence="2"/>
<dbReference type="GO" id="GO:0005524">
    <property type="term" value="F:ATP binding"/>
    <property type="evidence" value="ECO:0007669"/>
    <property type="project" value="UniProtKB-UniRule"/>
</dbReference>
<accession>A0A1N7DIE2</accession>
<dbReference type="GO" id="GO:0046872">
    <property type="term" value="F:metal ion binding"/>
    <property type="evidence" value="ECO:0007669"/>
    <property type="project" value="InterPro"/>
</dbReference>
<organism evidence="12 13">
    <name type="scientific">Williamsia sterculiae</name>
    <dbReference type="NCBI Taxonomy" id="1344003"/>
    <lineage>
        <taxon>Bacteria</taxon>
        <taxon>Bacillati</taxon>
        <taxon>Actinomycetota</taxon>
        <taxon>Actinomycetes</taxon>
        <taxon>Mycobacteriales</taxon>
        <taxon>Nocardiaceae</taxon>
        <taxon>Williamsia</taxon>
    </lineage>
</organism>
<comment type="cofactor">
    <cofactor evidence="1">
        <name>biotin</name>
        <dbReference type="ChEBI" id="CHEBI:57586"/>
    </cofactor>
</comment>
<dbReference type="PANTHER" id="PTHR18866:SF33">
    <property type="entry name" value="METHYLCROTONOYL-COA CARBOXYLASE SUBUNIT ALPHA, MITOCHONDRIAL-RELATED"/>
    <property type="match status" value="1"/>
</dbReference>
<keyword evidence="6" id="KW-0092">Biotin</keyword>
<keyword evidence="3" id="KW-0436">Ligase</keyword>
<dbReference type="GO" id="GO:0004075">
    <property type="term" value="F:biotin carboxylase activity"/>
    <property type="evidence" value="ECO:0007669"/>
    <property type="project" value="UniProtKB-EC"/>
</dbReference>
<dbReference type="Pfam" id="PF02786">
    <property type="entry name" value="CPSase_L_D2"/>
    <property type="match status" value="1"/>
</dbReference>
<dbReference type="InterPro" id="IPR050856">
    <property type="entry name" value="Biotin_carboxylase_complex"/>
</dbReference>